<dbReference type="EMBL" id="JACKWZ010000076">
    <property type="protein sequence ID" value="KAF9417154.1"/>
    <property type="molecule type" value="Genomic_DNA"/>
</dbReference>
<keyword evidence="5" id="KW-1185">Reference proteome</keyword>
<evidence type="ECO:0000313" key="4">
    <source>
        <dbReference type="EMBL" id="KAF9417154.1"/>
    </source>
</evidence>
<dbReference type="GO" id="GO:0046872">
    <property type="term" value="F:metal ion binding"/>
    <property type="evidence" value="ECO:0007669"/>
    <property type="project" value="UniProtKB-KW"/>
</dbReference>
<name>A0A835GJA6_SPOEX</name>
<dbReference type="Proteomes" id="UP000648187">
    <property type="component" value="Unassembled WGS sequence"/>
</dbReference>
<dbReference type="AlphaFoldDB" id="A0A835GJA6"/>
<evidence type="ECO:0000313" key="5">
    <source>
        <dbReference type="Proteomes" id="UP000648187"/>
    </source>
</evidence>
<comment type="caution">
    <text evidence="4">The sequence shown here is derived from an EMBL/GenBank/DDBJ whole genome shotgun (WGS) entry which is preliminary data.</text>
</comment>
<evidence type="ECO:0000256" key="1">
    <source>
        <dbReference type="ARBA" id="ARBA00001968"/>
    </source>
</evidence>
<sequence length="192" mass="22110">MTKFLRPFVVELDKDMIKKNLPMAFRHKYNNVSCIIDCLEIEMQKPSKAVSQAMTWSDYKKANTIKYLISSTPNGLDLGAEHQSCDFIKTLKNGMVVMTGRRFKHVEQYLKKSNNTLVRPASVEAGVKMSKCEAKLTKQIATLRIHIKRVIRRLRKFYMLKPHACLNLKVIKILDDIIIIACALINLHDSLF</sequence>
<keyword evidence="2" id="KW-0479">Metal-binding</keyword>
<dbReference type="PANTHER" id="PTHR23080">
    <property type="entry name" value="THAP DOMAIN PROTEIN"/>
    <property type="match status" value="1"/>
</dbReference>
<comment type="cofactor">
    <cofactor evidence="1">
        <name>a divalent metal cation</name>
        <dbReference type="ChEBI" id="CHEBI:60240"/>
    </cofactor>
</comment>
<gene>
    <name evidence="4" type="ORF">HW555_005665</name>
</gene>
<protein>
    <recommendedName>
        <fullName evidence="3">DDE Tnp4 domain-containing protein</fullName>
    </recommendedName>
</protein>
<evidence type="ECO:0000256" key="2">
    <source>
        <dbReference type="ARBA" id="ARBA00022723"/>
    </source>
</evidence>
<organism evidence="4 5">
    <name type="scientific">Spodoptera exigua</name>
    <name type="common">Beet armyworm</name>
    <name type="synonym">Noctua fulgens</name>
    <dbReference type="NCBI Taxonomy" id="7107"/>
    <lineage>
        <taxon>Eukaryota</taxon>
        <taxon>Metazoa</taxon>
        <taxon>Ecdysozoa</taxon>
        <taxon>Arthropoda</taxon>
        <taxon>Hexapoda</taxon>
        <taxon>Insecta</taxon>
        <taxon>Pterygota</taxon>
        <taxon>Neoptera</taxon>
        <taxon>Endopterygota</taxon>
        <taxon>Lepidoptera</taxon>
        <taxon>Glossata</taxon>
        <taxon>Ditrysia</taxon>
        <taxon>Noctuoidea</taxon>
        <taxon>Noctuidae</taxon>
        <taxon>Amphipyrinae</taxon>
        <taxon>Spodoptera</taxon>
    </lineage>
</organism>
<dbReference type="Pfam" id="PF13359">
    <property type="entry name" value="DDE_Tnp_4"/>
    <property type="match status" value="1"/>
</dbReference>
<accession>A0A835GJA6</accession>
<feature type="domain" description="DDE Tnp4" evidence="3">
    <location>
        <begin position="36"/>
        <end position="186"/>
    </location>
</feature>
<evidence type="ECO:0000259" key="3">
    <source>
        <dbReference type="Pfam" id="PF13359"/>
    </source>
</evidence>
<reference evidence="4" key="1">
    <citation type="submission" date="2020-08" db="EMBL/GenBank/DDBJ databases">
        <title>Spodoptera exigua strain:BAW_Kor-Di-RS1 Genome sequencing and assembly.</title>
        <authorList>
            <person name="Kim J."/>
            <person name="Nam H.Y."/>
            <person name="Kwon M."/>
            <person name="Choi J.H."/>
            <person name="Cho S.R."/>
            <person name="Kim G.-H."/>
        </authorList>
    </citation>
    <scope>NUCLEOTIDE SEQUENCE</scope>
    <source>
        <strain evidence="4">BAW_Kor-Di-RS1</strain>
        <tissue evidence="4">Whole-body</tissue>
    </source>
</reference>
<dbReference type="PANTHER" id="PTHR23080:SF144">
    <property type="entry name" value="SPINDLE AND KINETOCHORE ASSOCIATED COMPLEX SUBUNIT 3"/>
    <property type="match status" value="1"/>
</dbReference>
<dbReference type="InterPro" id="IPR027806">
    <property type="entry name" value="HARBI1_dom"/>
</dbReference>
<proteinExistence type="predicted"/>